<feature type="signal peptide" evidence="1">
    <location>
        <begin position="1"/>
        <end position="37"/>
    </location>
</feature>
<dbReference type="NCBIfam" id="NF045579">
    <property type="entry name" value="rhamnoside_JR"/>
    <property type="match status" value="1"/>
</dbReference>
<accession>A0A290Q450</accession>
<reference evidence="2 3" key="1">
    <citation type="submission" date="2017-09" db="EMBL/GenBank/DDBJ databases">
        <title>Complete genome sequence of Verrucomicrobial strain HZ-65, isolated from freshwater.</title>
        <authorList>
            <person name="Choi A."/>
        </authorList>
    </citation>
    <scope>NUCLEOTIDE SEQUENCE [LARGE SCALE GENOMIC DNA]</scope>
    <source>
        <strain evidence="2 3">HZ-65</strain>
    </source>
</reference>
<dbReference type="Gene3D" id="2.60.120.260">
    <property type="entry name" value="Galactose-binding domain-like"/>
    <property type="match status" value="1"/>
</dbReference>
<gene>
    <name evidence="2" type="ORF">CMV30_04120</name>
</gene>
<evidence type="ECO:0000256" key="1">
    <source>
        <dbReference type="SAM" id="SignalP"/>
    </source>
</evidence>
<feature type="chain" id="PRO_5012741873" evidence="1">
    <location>
        <begin position="38"/>
        <end position="904"/>
    </location>
</feature>
<keyword evidence="1" id="KW-0732">Signal</keyword>
<sequence>MPPQPIPFPLPLMRTPLRPSPRLLAIALLACAPALTAADSAATAPQSPLAWPEVKQEHKPWTRWWWMGSAVDKENLTRELTEFAAAGLGGVEITPIYGAKGYEDRFIDFLSPKYVEMLGHTAAEGKRLGIAIDMATGTGWPFGGSFTPKEDAELKIEIVDGKLTPRSTGFKVKRAAPGAAGLVLDPYSPDAIARYLAHFDKALAPLPPGAIHGHFHDSFEYTANWTPALTEKFKAMHGYDLAAHMAELEGKGDPDTIARIKSDYREVLAQLHMDYMHTWGDWVRKNGGVVRNQGHGAPANLLDLYALADIPETEVFGATNFPIPFYRFTPGEISYNETQPLINRFASSAAHVTGKPLISSETFTWAREHFHEAPSELKPELDQLFLTGINHVFYHGTAFSPADAPWPGWLFYASTQYNNRNPLWRDLAEGLNAYITRAQSLLQSGQPDADVLVYWPFHDLLHKADGWERKFSMHGKDWLTDSSTGKLAQQLIEAGIQFDFISDAQICDPKKRAGLSQSSRVEIDRPILVPQSSLMPLETLQKLHELGQKGNLVCFIDDLPTDVPGFAKLSERRTAFQKERAEILGKLKDYGGVRMAFAKKHENIGGAILVGDFTQALSKLPKGEPLVDAGLGFIRRISDDQRTKLYFVTNLSGKPFDGTIGFKLDSRPAGTVVFLEPRTGKTGTVESRVTQSTAKGRTSNVRLQLAPGESLFVRIHSEKVSASKAWAFTDNAAQTIPLAGDWRVTFLRGGPELPPDFSLSNTKLASWTEQSPAHEGFAGTARYELDFALPATPAGAGGDWLLDLGDVRETARVFVNGTQVDLLWSLPFRTRIDASHLKPGRNTLAIEVTNLASNRIRDLDKRGIKWANFYDSNIVNVNYKKMDASSWPIMPAGLLGPITLTPLK</sequence>
<dbReference type="InterPro" id="IPR053161">
    <property type="entry name" value="Ulvan_degrading_GH"/>
</dbReference>
<evidence type="ECO:0000313" key="3">
    <source>
        <dbReference type="Proteomes" id="UP000217265"/>
    </source>
</evidence>
<keyword evidence="3" id="KW-1185">Reference proteome</keyword>
<evidence type="ECO:0000313" key="2">
    <source>
        <dbReference type="EMBL" id="ATC63203.1"/>
    </source>
</evidence>
<dbReference type="PANTHER" id="PTHR36848">
    <property type="entry name" value="DNA-BINDING PROTEIN (PUTATIVE SECRETED PROTEIN)-RELATED"/>
    <property type="match status" value="1"/>
</dbReference>
<organism evidence="2 3">
    <name type="scientific">Nibricoccus aquaticus</name>
    <dbReference type="NCBI Taxonomy" id="2576891"/>
    <lineage>
        <taxon>Bacteria</taxon>
        <taxon>Pseudomonadati</taxon>
        <taxon>Verrucomicrobiota</taxon>
        <taxon>Opitutia</taxon>
        <taxon>Opitutales</taxon>
        <taxon>Opitutaceae</taxon>
        <taxon>Nibricoccus</taxon>
    </lineage>
</organism>
<name>A0A290Q450_9BACT</name>
<dbReference type="EMBL" id="CP023344">
    <property type="protein sequence ID" value="ATC63203.1"/>
    <property type="molecule type" value="Genomic_DNA"/>
</dbReference>
<dbReference type="GO" id="GO:0016787">
    <property type="term" value="F:hydrolase activity"/>
    <property type="evidence" value="ECO:0007669"/>
    <property type="project" value="UniProtKB-KW"/>
</dbReference>
<dbReference type="PANTHER" id="PTHR36848:SF2">
    <property type="entry name" value="SECRETED PROTEIN"/>
    <property type="match status" value="1"/>
</dbReference>
<dbReference type="AlphaFoldDB" id="A0A290Q450"/>
<protein>
    <submittedName>
        <fullName evidence="2">Glycoside hydrolase</fullName>
    </submittedName>
</protein>
<dbReference type="SUPFAM" id="SSF49785">
    <property type="entry name" value="Galactose-binding domain-like"/>
    <property type="match status" value="1"/>
</dbReference>
<dbReference type="Pfam" id="PF17132">
    <property type="entry name" value="Glyco_hydro_106"/>
    <property type="match status" value="2"/>
</dbReference>
<dbReference type="Proteomes" id="UP000217265">
    <property type="component" value="Chromosome"/>
</dbReference>
<proteinExistence type="predicted"/>
<dbReference type="KEGG" id="vbh:CMV30_04120"/>
<dbReference type="InterPro" id="IPR008979">
    <property type="entry name" value="Galactose-bd-like_sf"/>
</dbReference>
<keyword evidence="2" id="KW-0378">Hydrolase</keyword>